<sequence>MIAKRLYKVRHGKITMNDGRSYQVPCLQDSVLVVESYSELLLLCEMNGKALEESEGVELSPCSCVNGCLVRKDKVGQASCPLADRRYVMADDDLVVTPPQNDMEFGQLVQEERARLGLSRYRLALLSGVSSTTIRKIEAGIRSTERTKAFVRDALNDCAQGRFACNG</sequence>
<dbReference type="Pfam" id="PF01381">
    <property type="entry name" value="HTH_3"/>
    <property type="match status" value="1"/>
</dbReference>
<proteinExistence type="predicted"/>
<gene>
    <name evidence="2" type="ORF">SDC9_161890</name>
</gene>
<dbReference type="Gene3D" id="1.10.260.40">
    <property type="entry name" value="lambda repressor-like DNA-binding domains"/>
    <property type="match status" value="1"/>
</dbReference>
<dbReference type="InterPro" id="IPR001387">
    <property type="entry name" value="Cro/C1-type_HTH"/>
</dbReference>
<comment type="caution">
    <text evidence="2">The sequence shown here is derived from an EMBL/GenBank/DDBJ whole genome shotgun (WGS) entry which is preliminary data.</text>
</comment>
<evidence type="ECO:0000313" key="2">
    <source>
        <dbReference type="EMBL" id="MPN14563.1"/>
    </source>
</evidence>
<organism evidence="2">
    <name type="scientific">bioreactor metagenome</name>
    <dbReference type="NCBI Taxonomy" id="1076179"/>
    <lineage>
        <taxon>unclassified sequences</taxon>
        <taxon>metagenomes</taxon>
        <taxon>ecological metagenomes</taxon>
    </lineage>
</organism>
<dbReference type="SUPFAM" id="SSF47413">
    <property type="entry name" value="lambda repressor-like DNA-binding domains"/>
    <property type="match status" value="1"/>
</dbReference>
<dbReference type="AlphaFoldDB" id="A0A645FQV4"/>
<name>A0A645FQV4_9ZZZZ</name>
<dbReference type="GO" id="GO:0003677">
    <property type="term" value="F:DNA binding"/>
    <property type="evidence" value="ECO:0007669"/>
    <property type="project" value="InterPro"/>
</dbReference>
<dbReference type="EMBL" id="VSSQ01061201">
    <property type="protein sequence ID" value="MPN14563.1"/>
    <property type="molecule type" value="Genomic_DNA"/>
</dbReference>
<dbReference type="InterPro" id="IPR010982">
    <property type="entry name" value="Lambda_DNA-bd_dom_sf"/>
</dbReference>
<dbReference type="CDD" id="cd00093">
    <property type="entry name" value="HTH_XRE"/>
    <property type="match status" value="1"/>
</dbReference>
<dbReference type="PROSITE" id="PS50943">
    <property type="entry name" value="HTH_CROC1"/>
    <property type="match status" value="1"/>
</dbReference>
<accession>A0A645FQV4</accession>
<reference evidence="2" key="1">
    <citation type="submission" date="2019-08" db="EMBL/GenBank/DDBJ databases">
        <authorList>
            <person name="Kucharzyk K."/>
            <person name="Murdoch R.W."/>
            <person name="Higgins S."/>
            <person name="Loffler F."/>
        </authorList>
    </citation>
    <scope>NUCLEOTIDE SEQUENCE</scope>
</reference>
<protein>
    <recommendedName>
        <fullName evidence="1">HTH cro/C1-type domain-containing protein</fullName>
    </recommendedName>
</protein>
<feature type="domain" description="HTH cro/C1-type" evidence="1">
    <location>
        <begin position="109"/>
        <end position="143"/>
    </location>
</feature>
<evidence type="ECO:0000259" key="1">
    <source>
        <dbReference type="PROSITE" id="PS50943"/>
    </source>
</evidence>